<feature type="transmembrane region" description="Helical" evidence="6">
    <location>
        <begin position="346"/>
        <end position="367"/>
    </location>
</feature>
<dbReference type="Pfam" id="PF03209">
    <property type="entry name" value="PUCC"/>
    <property type="match status" value="1"/>
</dbReference>
<sequence>MKADFGWRAILRLGLVQASLGAVVVLTTSTLNRVMVVELAQPALLPGCLVAMHYLVQVLRPRMGHGSDMGRRRTPWIVGGMALLAAGGVAAAGATALMGQHEVAGIVASVIAFLMIGIGVSASGTSLLVLLAQRVAASQRASAATAVWLMMIAGFAVTAGVAGSLLDPYSPQRLVAIAAGVSVIALVVTCIAMFRLEGDSRGVPAVQAAARSDAPAQTSGHLAAGGVRFREALAQVWAEPAARRFTLFVFISMLAYSAQDLILEPFAGSALGFTPGESTRLSGTQHGGVLLGMLAAAFAGRGRGGRRFGSLQAWQIGGCIVSAVALLGLVAAGMVGPQWPFKANVFLLGAANGAFSIAAIAAMMKLASEGRSAREGVRMGLWGAAQAVAFGLGGIVGTAASDIARAFIGTPGLAYAAVFAGEALLFLVAAGLAAKVGRAPVHPSDSLRAGVVGLEAR</sequence>
<evidence type="ECO:0000313" key="8">
    <source>
        <dbReference type="Proteomes" id="UP001385892"/>
    </source>
</evidence>
<feature type="transmembrane region" description="Helical" evidence="6">
    <location>
        <begin position="313"/>
        <end position="334"/>
    </location>
</feature>
<proteinExistence type="inferred from homology"/>
<feature type="transmembrane region" description="Helical" evidence="6">
    <location>
        <begin position="103"/>
        <end position="131"/>
    </location>
</feature>
<keyword evidence="4 6" id="KW-1133">Transmembrane helix</keyword>
<feature type="transmembrane region" description="Helical" evidence="6">
    <location>
        <begin position="9"/>
        <end position="27"/>
    </location>
</feature>
<feature type="transmembrane region" description="Helical" evidence="6">
    <location>
        <begin position="412"/>
        <end position="434"/>
    </location>
</feature>
<dbReference type="Gene3D" id="1.20.1250.20">
    <property type="entry name" value="MFS general substrate transporter like domains"/>
    <property type="match status" value="1"/>
</dbReference>
<organism evidence="7 8">
    <name type="scientific">Variovorax rhizosphaerae</name>
    <dbReference type="NCBI Taxonomy" id="1836200"/>
    <lineage>
        <taxon>Bacteria</taxon>
        <taxon>Pseudomonadati</taxon>
        <taxon>Pseudomonadota</taxon>
        <taxon>Betaproteobacteria</taxon>
        <taxon>Burkholderiales</taxon>
        <taxon>Comamonadaceae</taxon>
        <taxon>Variovorax</taxon>
    </lineage>
</organism>
<evidence type="ECO:0000256" key="3">
    <source>
        <dbReference type="ARBA" id="ARBA00022692"/>
    </source>
</evidence>
<dbReference type="InterPro" id="IPR004896">
    <property type="entry name" value="PucC-rel"/>
</dbReference>
<dbReference type="PIRSF" id="PIRSF016565">
    <property type="entry name" value="PucC"/>
    <property type="match status" value="1"/>
</dbReference>
<feature type="transmembrane region" description="Helical" evidence="6">
    <location>
        <begin position="245"/>
        <end position="263"/>
    </location>
</feature>
<reference evidence="7 8" key="1">
    <citation type="submission" date="2024-03" db="EMBL/GenBank/DDBJ databases">
        <title>Novel species of the genus Variovorax.</title>
        <authorList>
            <person name="Liu Q."/>
            <person name="Xin Y.-H."/>
        </authorList>
    </citation>
    <scope>NUCLEOTIDE SEQUENCE [LARGE SCALE GENOMIC DNA]</scope>
    <source>
        <strain evidence="7 8">KACC 18900</strain>
    </source>
</reference>
<comment type="subcellular location">
    <subcellularLocation>
        <location evidence="1">Membrane</location>
        <topology evidence="1">Multi-pass membrane protein</topology>
    </subcellularLocation>
</comment>
<dbReference type="SUPFAM" id="SSF103473">
    <property type="entry name" value="MFS general substrate transporter"/>
    <property type="match status" value="1"/>
</dbReference>
<comment type="caution">
    <text evidence="7">The sequence shown here is derived from an EMBL/GenBank/DDBJ whole genome shotgun (WGS) entry which is preliminary data.</text>
</comment>
<dbReference type="PANTHER" id="PTHR23538:SF1">
    <property type="entry name" value="44.5 KD BACTERIOCHLOROPHYLL SYNTHASE SUBUNIT"/>
    <property type="match status" value="1"/>
</dbReference>
<feature type="transmembrane region" description="Helical" evidence="6">
    <location>
        <begin position="379"/>
        <end position="400"/>
    </location>
</feature>
<keyword evidence="8" id="KW-1185">Reference proteome</keyword>
<evidence type="ECO:0000256" key="2">
    <source>
        <dbReference type="ARBA" id="ARBA00008412"/>
    </source>
</evidence>
<name>A0ABU8WMS4_9BURK</name>
<dbReference type="CDD" id="cd06176">
    <property type="entry name" value="MFS_BCD_PucC-like"/>
    <property type="match status" value="1"/>
</dbReference>
<dbReference type="InterPro" id="IPR036259">
    <property type="entry name" value="MFS_trans_sf"/>
</dbReference>
<keyword evidence="5 6" id="KW-0472">Membrane</keyword>
<feature type="transmembrane region" description="Helical" evidence="6">
    <location>
        <begin position="39"/>
        <end position="56"/>
    </location>
</feature>
<evidence type="ECO:0000256" key="6">
    <source>
        <dbReference type="SAM" id="Phobius"/>
    </source>
</evidence>
<dbReference type="EMBL" id="JBBKZT010000008">
    <property type="protein sequence ID" value="MEJ8848831.1"/>
    <property type="molecule type" value="Genomic_DNA"/>
</dbReference>
<feature type="transmembrane region" description="Helical" evidence="6">
    <location>
        <begin position="283"/>
        <end position="301"/>
    </location>
</feature>
<evidence type="ECO:0000256" key="1">
    <source>
        <dbReference type="ARBA" id="ARBA00004141"/>
    </source>
</evidence>
<evidence type="ECO:0000256" key="4">
    <source>
        <dbReference type="ARBA" id="ARBA00022989"/>
    </source>
</evidence>
<keyword evidence="3 6" id="KW-0812">Transmembrane</keyword>
<protein>
    <submittedName>
        <fullName evidence="7">BCD family MFS transporter</fullName>
    </submittedName>
</protein>
<dbReference type="InterPro" id="IPR026036">
    <property type="entry name" value="PucC"/>
</dbReference>
<comment type="similarity">
    <text evidence="2">Belongs to the PucC family.</text>
</comment>
<feature type="transmembrane region" description="Helical" evidence="6">
    <location>
        <begin position="143"/>
        <end position="162"/>
    </location>
</feature>
<dbReference type="Proteomes" id="UP001385892">
    <property type="component" value="Unassembled WGS sequence"/>
</dbReference>
<evidence type="ECO:0000313" key="7">
    <source>
        <dbReference type="EMBL" id="MEJ8848831.1"/>
    </source>
</evidence>
<accession>A0ABU8WMS4</accession>
<gene>
    <name evidence="7" type="ORF">WKW82_19385</name>
</gene>
<feature type="transmembrane region" description="Helical" evidence="6">
    <location>
        <begin position="174"/>
        <end position="194"/>
    </location>
</feature>
<evidence type="ECO:0000256" key="5">
    <source>
        <dbReference type="ARBA" id="ARBA00023136"/>
    </source>
</evidence>
<feature type="transmembrane region" description="Helical" evidence="6">
    <location>
        <begin position="76"/>
        <end position="97"/>
    </location>
</feature>
<dbReference type="PANTHER" id="PTHR23538">
    <property type="entry name" value="44.5 KD BACTERIOCHLOROPHYLL SYNTHASE SUBUNIT"/>
    <property type="match status" value="1"/>
</dbReference>
<dbReference type="RefSeq" id="WP_340343948.1">
    <property type="nucleotide sequence ID" value="NZ_JBBKZT010000008.1"/>
</dbReference>